<dbReference type="Pfam" id="PF20564">
    <property type="entry name" value="DUF6774"/>
    <property type="match status" value="1"/>
</dbReference>
<sequence length="61" mass="6416">MIHIQSCELVISISSLACYIAEGKSADEIALLASILSQLGDTLATISAHQALCCPPEDTKK</sequence>
<name>A0A3E3DJZ4_9FIRM</name>
<evidence type="ECO:0000313" key="2">
    <source>
        <dbReference type="EMBL" id="RGD69316.1"/>
    </source>
</evidence>
<gene>
    <name evidence="2" type="ORF">DWX31_17115</name>
</gene>
<comment type="caution">
    <text evidence="2">The sequence shown here is derived from an EMBL/GenBank/DDBJ whole genome shotgun (WGS) entry which is preliminary data.</text>
</comment>
<dbReference type="AlphaFoldDB" id="A0A3E3DJZ4"/>
<dbReference type="OrthoDB" id="1734535at2"/>
<organism evidence="2 3">
    <name type="scientific">Hungatella hathewayi</name>
    <dbReference type="NCBI Taxonomy" id="154046"/>
    <lineage>
        <taxon>Bacteria</taxon>
        <taxon>Bacillati</taxon>
        <taxon>Bacillota</taxon>
        <taxon>Clostridia</taxon>
        <taxon>Lachnospirales</taxon>
        <taxon>Lachnospiraceae</taxon>
        <taxon>Hungatella</taxon>
    </lineage>
</organism>
<evidence type="ECO:0000259" key="1">
    <source>
        <dbReference type="Pfam" id="PF20564"/>
    </source>
</evidence>
<evidence type="ECO:0000313" key="3">
    <source>
        <dbReference type="Proteomes" id="UP000261023"/>
    </source>
</evidence>
<dbReference type="Proteomes" id="UP000261023">
    <property type="component" value="Unassembled WGS sequence"/>
</dbReference>
<dbReference type="InterPro" id="IPR046665">
    <property type="entry name" value="DUF6774"/>
</dbReference>
<dbReference type="EMBL" id="QTJW01000011">
    <property type="protein sequence ID" value="RGD69316.1"/>
    <property type="molecule type" value="Genomic_DNA"/>
</dbReference>
<protein>
    <recommendedName>
        <fullName evidence="1">DUF6774 domain-containing protein</fullName>
    </recommendedName>
</protein>
<proteinExistence type="predicted"/>
<reference evidence="2 3" key="1">
    <citation type="submission" date="2018-08" db="EMBL/GenBank/DDBJ databases">
        <title>A genome reference for cultivated species of the human gut microbiota.</title>
        <authorList>
            <person name="Zou Y."/>
            <person name="Xue W."/>
            <person name="Luo G."/>
        </authorList>
    </citation>
    <scope>NUCLEOTIDE SEQUENCE [LARGE SCALE GENOMIC DNA]</scope>
    <source>
        <strain evidence="2 3">AF19-13AC</strain>
    </source>
</reference>
<feature type="domain" description="DUF6774" evidence="1">
    <location>
        <begin position="26"/>
        <end position="53"/>
    </location>
</feature>
<accession>A0A3E3DJZ4</accession>